<dbReference type="Proteomes" id="UP000076154">
    <property type="component" value="Unassembled WGS sequence"/>
</dbReference>
<evidence type="ECO:0000313" key="9">
    <source>
        <dbReference type="Proteomes" id="UP000076154"/>
    </source>
</evidence>
<feature type="region of interest" description="Disordered" evidence="6">
    <location>
        <begin position="552"/>
        <end position="580"/>
    </location>
</feature>
<evidence type="ECO:0000256" key="6">
    <source>
        <dbReference type="SAM" id="MobiDB-lite"/>
    </source>
</evidence>
<feature type="compositionally biased region" description="Polar residues" evidence="6">
    <location>
        <begin position="438"/>
        <end position="455"/>
    </location>
</feature>
<dbReference type="AlphaFoldDB" id="A0A369K476"/>
<dbReference type="PROSITE" id="PS50157">
    <property type="entry name" value="ZINC_FINGER_C2H2_2"/>
    <property type="match status" value="2"/>
</dbReference>
<evidence type="ECO:0000256" key="3">
    <source>
        <dbReference type="ARBA" id="ARBA00022771"/>
    </source>
</evidence>
<dbReference type="GO" id="GO:0005667">
    <property type="term" value="C:transcription regulator complex"/>
    <property type="evidence" value="ECO:0007669"/>
    <property type="project" value="TreeGrafter"/>
</dbReference>
<dbReference type="PANTHER" id="PTHR14003">
    <property type="entry name" value="TRANSCRIPTIONAL REPRESSOR PROTEIN YY"/>
    <property type="match status" value="1"/>
</dbReference>
<dbReference type="GO" id="GO:0031519">
    <property type="term" value="C:PcG protein complex"/>
    <property type="evidence" value="ECO:0007669"/>
    <property type="project" value="TreeGrafter"/>
</dbReference>
<accession>A0A369K476</accession>
<protein>
    <submittedName>
        <fullName evidence="8">Zinc finger and SCAN domain-containing protein 5C</fullName>
    </submittedName>
</protein>
<keyword evidence="9" id="KW-1185">Reference proteome</keyword>
<dbReference type="InterPro" id="IPR036236">
    <property type="entry name" value="Znf_C2H2_sf"/>
</dbReference>
<name>A0A369K476_HYPMA</name>
<feature type="domain" description="C2H2-type" evidence="7">
    <location>
        <begin position="518"/>
        <end position="546"/>
    </location>
</feature>
<evidence type="ECO:0000256" key="1">
    <source>
        <dbReference type="ARBA" id="ARBA00022723"/>
    </source>
</evidence>
<keyword evidence="3 5" id="KW-0863">Zinc-finger</keyword>
<dbReference type="GO" id="GO:0008270">
    <property type="term" value="F:zinc ion binding"/>
    <property type="evidence" value="ECO:0007669"/>
    <property type="project" value="UniProtKB-KW"/>
</dbReference>
<dbReference type="InterPro" id="IPR013087">
    <property type="entry name" value="Znf_C2H2_type"/>
</dbReference>
<dbReference type="GO" id="GO:0000981">
    <property type="term" value="F:DNA-binding transcription factor activity, RNA polymerase II-specific"/>
    <property type="evidence" value="ECO:0007669"/>
    <property type="project" value="TreeGrafter"/>
</dbReference>
<keyword evidence="2" id="KW-0677">Repeat</keyword>
<dbReference type="SUPFAM" id="SSF57667">
    <property type="entry name" value="beta-beta-alpha zinc fingers"/>
    <property type="match status" value="1"/>
</dbReference>
<evidence type="ECO:0000259" key="7">
    <source>
        <dbReference type="PROSITE" id="PS50157"/>
    </source>
</evidence>
<dbReference type="STRING" id="39966.A0A369K476"/>
<evidence type="ECO:0000256" key="4">
    <source>
        <dbReference type="ARBA" id="ARBA00022833"/>
    </source>
</evidence>
<evidence type="ECO:0000313" key="8">
    <source>
        <dbReference type="EMBL" id="RDB25686.1"/>
    </source>
</evidence>
<dbReference type="EMBL" id="LUEZ02000040">
    <property type="protein sequence ID" value="RDB25686.1"/>
    <property type="molecule type" value="Genomic_DNA"/>
</dbReference>
<dbReference type="SMART" id="SM00355">
    <property type="entry name" value="ZnF_C2H2"/>
    <property type="match status" value="2"/>
</dbReference>
<comment type="caution">
    <text evidence="8">The sequence shown here is derived from an EMBL/GenBank/DDBJ whole genome shotgun (WGS) entry which is preliminary data.</text>
</comment>
<keyword evidence="1" id="KW-0479">Metal-binding</keyword>
<feature type="domain" description="C2H2-type" evidence="7">
    <location>
        <begin position="488"/>
        <end position="517"/>
    </location>
</feature>
<evidence type="ECO:0000256" key="5">
    <source>
        <dbReference type="PROSITE-ProRule" id="PRU00042"/>
    </source>
</evidence>
<reference evidence="8" key="1">
    <citation type="submission" date="2018-04" db="EMBL/GenBank/DDBJ databases">
        <title>Whole genome sequencing of Hypsizygus marmoreus.</title>
        <authorList>
            <person name="Choi I.-G."/>
            <person name="Min B."/>
            <person name="Kim J.-G."/>
            <person name="Kim S."/>
            <person name="Oh Y.-L."/>
            <person name="Kong W.-S."/>
            <person name="Park H."/>
            <person name="Jeong J."/>
            <person name="Song E.-S."/>
        </authorList>
    </citation>
    <scope>NUCLEOTIDE SEQUENCE [LARGE SCALE GENOMIC DNA]</scope>
    <source>
        <strain evidence="8">51987-8</strain>
    </source>
</reference>
<dbReference type="PANTHER" id="PTHR14003:SF19">
    <property type="entry name" value="YY2 TRANSCRIPTION FACTOR"/>
    <property type="match status" value="1"/>
</dbReference>
<gene>
    <name evidence="8" type="primary">ZSCAN5C</name>
    <name evidence="8" type="ORF">Hypma_006888</name>
</gene>
<keyword evidence="4" id="KW-0862">Zinc</keyword>
<feature type="compositionally biased region" description="Acidic residues" evidence="6">
    <location>
        <begin position="428"/>
        <end position="437"/>
    </location>
</feature>
<feature type="region of interest" description="Disordered" evidence="6">
    <location>
        <begin position="310"/>
        <end position="358"/>
    </location>
</feature>
<dbReference type="InParanoid" id="A0A369K476"/>
<proteinExistence type="predicted"/>
<dbReference type="OrthoDB" id="3437960at2759"/>
<dbReference type="PROSITE" id="PS00028">
    <property type="entry name" value="ZINC_FINGER_C2H2_1"/>
    <property type="match status" value="2"/>
</dbReference>
<dbReference type="GO" id="GO:0000785">
    <property type="term" value="C:chromatin"/>
    <property type="evidence" value="ECO:0007669"/>
    <property type="project" value="TreeGrafter"/>
</dbReference>
<organism evidence="8 9">
    <name type="scientific">Hypsizygus marmoreus</name>
    <name type="common">White beech mushroom</name>
    <name type="synonym">Agaricus marmoreus</name>
    <dbReference type="NCBI Taxonomy" id="39966"/>
    <lineage>
        <taxon>Eukaryota</taxon>
        <taxon>Fungi</taxon>
        <taxon>Dikarya</taxon>
        <taxon>Basidiomycota</taxon>
        <taxon>Agaricomycotina</taxon>
        <taxon>Agaricomycetes</taxon>
        <taxon>Agaricomycetidae</taxon>
        <taxon>Agaricales</taxon>
        <taxon>Tricholomatineae</taxon>
        <taxon>Lyophyllaceae</taxon>
        <taxon>Hypsizygus</taxon>
    </lineage>
</organism>
<dbReference type="Gene3D" id="3.30.160.60">
    <property type="entry name" value="Classic Zinc Finger"/>
    <property type="match status" value="1"/>
</dbReference>
<sequence length="580" mass="63961">MARSLLPSFQINPPIDEHTIDDIHHSRPEKSDHAWTDYIRNEYCSPLYPAQTDDISMVMNLNDFVNDGAGGLLFDTETTDCQFTTDGMFKPFLFRVPPSPRSPSVYESPLSTSSDDDFYDDFSYSPYSEFQNSIGPSSPSPSYSSIVQGVESCDISGSTLFFSEQSSLPSSPSISPTTFRDREEIADVPTVTPSDVYFDLDILETSSRSVPLVTASLPPQEADTLGDDMELEDVSAGLRSPAILVSFDLPETRSDQCDSEVIQPTLLSPPRCPRSSSATGLIGIPERSINRAEITVDTNYVTLLRPDATTHRRSKNDSTGVLPMLDPSAILGVDRQTRRNSSKDSASPHRYSPYRRSEVSLVASPLCSSESLLDPGEKNGHSIFSREHQTAHASPPTRKTALSNGRKMKSLRSGASPEVFSRPVADASDSDSGESTDNESVGSDTGINMETAGSSETRDEYQDVCKAVVASENVRNASELRRTRPAKFFCPRRGCDAGFTAKHNLKHHEDVHNGLRPHECDICHRTFTTRATCRRHMKIIHSSAFAAQRMAEKYHKEAVKKAKQTRTKSGKKKGNKNPKK</sequence>
<dbReference type="GO" id="GO:0000978">
    <property type="term" value="F:RNA polymerase II cis-regulatory region sequence-specific DNA binding"/>
    <property type="evidence" value="ECO:0007669"/>
    <property type="project" value="TreeGrafter"/>
</dbReference>
<feature type="compositionally biased region" description="Basic residues" evidence="6">
    <location>
        <begin position="561"/>
        <end position="580"/>
    </location>
</feature>
<feature type="region of interest" description="Disordered" evidence="6">
    <location>
        <begin position="372"/>
        <end position="460"/>
    </location>
</feature>
<feature type="compositionally biased region" description="Basic and acidic residues" evidence="6">
    <location>
        <begin position="375"/>
        <end position="390"/>
    </location>
</feature>
<evidence type="ECO:0000256" key="2">
    <source>
        <dbReference type="ARBA" id="ARBA00022737"/>
    </source>
</evidence>